<dbReference type="EMBL" id="CAXIEN010000367">
    <property type="protein sequence ID" value="CAL1295331.1"/>
    <property type="molecule type" value="Genomic_DNA"/>
</dbReference>
<evidence type="ECO:0000313" key="3">
    <source>
        <dbReference type="Proteomes" id="UP001497382"/>
    </source>
</evidence>
<sequence>MEKVNLLKNTPGTQTENTAQNSKSDSLANSIASNSSQVQKSRRKRKRVSGEKCQALAYKKQREKANARNRKYLEKMTDAQREERNRKRREAYQKNKNLNLIKDINDLAPRQQQKKRKYWREASAKYRKQKQQLKDVITSKSQTNSEPCVVSGDVQLTPLSSQRKHGEKAWAKNNTQLLREIQEKDRTIVELQHELKMLQKSLQRKKKNSLSTRNLTTSPNRKVKTLTRGCTVPKTVRK</sequence>
<evidence type="ECO:0000313" key="2">
    <source>
        <dbReference type="EMBL" id="CAL1295331.1"/>
    </source>
</evidence>
<feature type="region of interest" description="Disordered" evidence="1">
    <location>
        <begin position="1"/>
        <end position="94"/>
    </location>
</feature>
<name>A0AAV2BGI3_9ARAC</name>
<evidence type="ECO:0000256" key="1">
    <source>
        <dbReference type="SAM" id="MobiDB-lite"/>
    </source>
</evidence>
<dbReference type="Proteomes" id="UP001497382">
    <property type="component" value="Unassembled WGS sequence"/>
</dbReference>
<feature type="compositionally biased region" description="Polar residues" evidence="1">
    <location>
        <begin position="209"/>
        <end position="220"/>
    </location>
</feature>
<organism evidence="2 3">
    <name type="scientific">Larinioides sclopetarius</name>
    <dbReference type="NCBI Taxonomy" id="280406"/>
    <lineage>
        <taxon>Eukaryota</taxon>
        <taxon>Metazoa</taxon>
        <taxon>Ecdysozoa</taxon>
        <taxon>Arthropoda</taxon>
        <taxon>Chelicerata</taxon>
        <taxon>Arachnida</taxon>
        <taxon>Araneae</taxon>
        <taxon>Araneomorphae</taxon>
        <taxon>Entelegynae</taxon>
        <taxon>Araneoidea</taxon>
        <taxon>Araneidae</taxon>
        <taxon>Larinioides</taxon>
    </lineage>
</organism>
<feature type="compositionally biased region" description="Basic and acidic residues" evidence="1">
    <location>
        <begin position="63"/>
        <end position="93"/>
    </location>
</feature>
<comment type="caution">
    <text evidence="2">The sequence shown here is derived from an EMBL/GenBank/DDBJ whole genome shotgun (WGS) entry which is preliminary data.</text>
</comment>
<proteinExistence type="predicted"/>
<keyword evidence="3" id="KW-1185">Reference proteome</keyword>
<accession>A0AAV2BGI3</accession>
<feature type="compositionally biased region" description="Polar residues" evidence="1">
    <location>
        <begin position="7"/>
        <end position="34"/>
    </location>
</feature>
<reference evidence="2 3" key="1">
    <citation type="submission" date="2024-04" db="EMBL/GenBank/DDBJ databases">
        <authorList>
            <person name="Rising A."/>
            <person name="Reimegard J."/>
            <person name="Sonavane S."/>
            <person name="Akerstrom W."/>
            <person name="Nylinder S."/>
            <person name="Hedman E."/>
            <person name="Kallberg Y."/>
        </authorList>
    </citation>
    <scope>NUCLEOTIDE SEQUENCE [LARGE SCALE GENOMIC DNA]</scope>
</reference>
<gene>
    <name evidence="2" type="ORF">LARSCL_LOCUS19220</name>
</gene>
<feature type="region of interest" description="Disordered" evidence="1">
    <location>
        <begin position="202"/>
        <end position="221"/>
    </location>
</feature>
<protein>
    <submittedName>
        <fullName evidence="2">Uncharacterized protein</fullName>
    </submittedName>
</protein>
<dbReference type="AlphaFoldDB" id="A0AAV2BGI3"/>